<dbReference type="NCBIfam" id="TIGR00355">
    <property type="entry name" value="purH"/>
    <property type="match status" value="1"/>
</dbReference>
<dbReference type="HAMAP" id="MF_00139">
    <property type="entry name" value="PurH"/>
    <property type="match status" value="1"/>
</dbReference>
<keyword evidence="4 10" id="KW-0808">Transferase</keyword>
<dbReference type="Gene3D" id="3.40.50.1380">
    <property type="entry name" value="Methylglyoxal synthase-like domain"/>
    <property type="match status" value="1"/>
</dbReference>
<gene>
    <name evidence="10 12" type="primary">purH</name>
    <name evidence="12" type="ORF">XW81_00155</name>
</gene>
<dbReference type="SMART" id="SM00851">
    <property type="entry name" value="MGS"/>
    <property type="match status" value="1"/>
</dbReference>
<comment type="catalytic activity">
    <reaction evidence="9 10">
        <text>IMP + H2O = 5-formamido-1-(5-phospho-D-ribosyl)imidazole-4-carboxamide</text>
        <dbReference type="Rhea" id="RHEA:18445"/>
        <dbReference type="ChEBI" id="CHEBI:15377"/>
        <dbReference type="ChEBI" id="CHEBI:58053"/>
        <dbReference type="ChEBI" id="CHEBI:58467"/>
        <dbReference type="EC" id="3.5.4.10"/>
    </reaction>
</comment>
<dbReference type="STRING" id="118110.XW81_00155"/>
<dbReference type="Pfam" id="PF02142">
    <property type="entry name" value="MGS"/>
    <property type="match status" value="1"/>
</dbReference>
<name>A0A172WD18_BUCSC</name>
<dbReference type="Gene3D" id="3.40.140.20">
    <property type="match status" value="2"/>
</dbReference>
<proteinExistence type="inferred from homology"/>
<dbReference type="PIRSF" id="PIRSF000414">
    <property type="entry name" value="AICARFT_IMPCHas"/>
    <property type="match status" value="1"/>
</dbReference>
<evidence type="ECO:0000259" key="11">
    <source>
        <dbReference type="PROSITE" id="PS51855"/>
    </source>
</evidence>
<dbReference type="FunFam" id="3.40.50.1380:FF:000001">
    <property type="entry name" value="Bifunctional purine biosynthesis protein PurH"/>
    <property type="match status" value="1"/>
</dbReference>
<evidence type="ECO:0000256" key="9">
    <source>
        <dbReference type="ARBA" id="ARBA00050687"/>
    </source>
</evidence>
<comment type="pathway">
    <text evidence="1 10">Purine metabolism; IMP biosynthesis via de novo pathway; IMP from 5-formamido-1-(5-phospho-D-ribosyl)imidazole-4-carboxamide: step 1/1.</text>
</comment>
<evidence type="ECO:0000313" key="12">
    <source>
        <dbReference type="EMBL" id="ANF16855.1"/>
    </source>
</evidence>
<dbReference type="SUPFAM" id="SSF53927">
    <property type="entry name" value="Cytidine deaminase-like"/>
    <property type="match status" value="1"/>
</dbReference>
<protein>
    <recommendedName>
        <fullName evidence="10">Bifunctional purine biosynthesis protein PurH</fullName>
    </recommendedName>
    <domain>
        <recommendedName>
            <fullName evidence="10">Phosphoribosylaminoimidazolecarboxamide formyltransferase</fullName>
            <ecNumber evidence="10">2.1.2.3</ecNumber>
        </recommendedName>
        <alternativeName>
            <fullName evidence="10">AICAR transformylase</fullName>
        </alternativeName>
    </domain>
    <domain>
        <recommendedName>
            <fullName evidence="10">IMP cyclohydrolase</fullName>
            <ecNumber evidence="10">3.5.4.10</ecNumber>
        </recommendedName>
        <alternativeName>
            <fullName evidence="10">ATIC</fullName>
        </alternativeName>
        <alternativeName>
            <fullName evidence="10">IMP synthase</fullName>
        </alternativeName>
        <alternativeName>
            <fullName evidence="10">Inosinicase</fullName>
        </alternativeName>
    </domain>
</protein>
<comment type="catalytic activity">
    <reaction evidence="8 10">
        <text>(6R)-10-formyltetrahydrofolate + 5-amino-1-(5-phospho-beta-D-ribosyl)imidazole-4-carboxamide = 5-formamido-1-(5-phospho-D-ribosyl)imidazole-4-carboxamide + (6S)-5,6,7,8-tetrahydrofolate</text>
        <dbReference type="Rhea" id="RHEA:22192"/>
        <dbReference type="ChEBI" id="CHEBI:57453"/>
        <dbReference type="ChEBI" id="CHEBI:58467"/>
        <dbReference type="ChEBI" id="CHEBI:58475"/>
        <dbReference type="ChEBI" id="CHEBI:195366"/>
        <dbReference type="EC" id="2.1.2.3"/>
    </reaction>
</comment>
<keyword evidence="7 10" id="KW-0511">Multifunctional enzyme</keyword>
<evidence type="ECO:0000256" key="4">
    <source>
        <dbReference type="ARBA" id="ARBA00022679"/>
    </source>
</evidence>
<dbReference type="PANTHER" id="PTHR11692">
    <property type="entry name" value="BIFUNCTIONAL PURINE BIOSYNTHESIS PROTEIN PURH"/>
    <property type="match status" value="1"/>
</dbReference>
<accession>A0A172WD18</accession>
<dbReference type="NCBIfam" id="NF002049">
    <property type="entry name" value="PRK00881.1"/>
    <property type="match status" value="1"/>
</dbReference>
<sequence>MKKEKTIKNALISVFDKTGIVNFAKTLTEKKINLFSTSGTEKVLKNAGISSTNISKYTNFPEIMSGRIKTLHHKIYSSILARPDKDLNIMNRFGIIKMDLIVINFYPFFKIANIENNDHQYIIESIDIGGPTIVRAAAKNYKNVTIITKLEDYNHIIEEMNINDNTVTEKTRLKLACSAFQYVLNYDYDIMKYFSKLNNNTQHYNVERSLPKYLNFIFKKKQNLAYGENQYQKAGLYVNSCQNYNITHIQGKTLSYNNVSDADAAISCIQEFNEPACVIVKHGNPCGVAISKNHFSAYISAYNSDPVSAFGGTIAFNNTLNEKTVQTIINTQFIELIVAPNITNEALIILSKKPNIRILKYCNIHNNKNKLNIKSICGAFLIQTDYHDCINKNTWKTVSERLPTFKETNDALFALKVVKHLKSNAIVYVKNLKTISIGAGQTSRIDAIKIATMKAKENKKELEQSIIASDAFFPFVDSIDIVAKQGVSCIIQPGGSIKDKDIISAVNKYKISMIFTKLRYFKH</sequence>
<dbReference type="SMART" id="SM00798">
    <property type="entry name" value="AICARFT_IMPCHas"/>
    <property type="match status" value="1"/>
</dbReference>
<dbReference type="InterPro" id="IPR011607">
    <property type="entry name" value="MGS-like_dom"/>
</dbReference>
<keyword evidence="5 10" id="KW-0658">Purine biosynthesis</keyword>
<dbReference type="CDD" id="cd01421">
    <property type="entry name" value="IMPCH"/>
    <property type="match status" value="1"/>
</dbReference>
<dbReference type="OrthoDB" id="9802065at2"/>
<evidence type="ECO:0000256" key="7">
    <source>
        <dbReference type="ARBA" id="ARBA00023268"/>
    </source>
</evidence>
<organism evidence="12 13">
    <name type="scientific">Buchnera aphidicola subsp. Schlechtendalia chinensis</name>
    <dbReference type="NCBI Taxonomy" id="118110"/>
    <lineage>
        <taxon>Bacteria</taxon>
        <taxon>Pseudomonadati</taxon>
        <taxon>Pseudomonadota</taxon>
        <taxon>Gammaproteobacteria</taxon>
        <taxon>Enterobacterales</taxon>
        <taxon>Erwiniaceae</taxon>
        <taxon>Buchnera</taxon>
    </lineage>
</organism>
<dbReference type="EC" id="3.5.4.10" evidence="10"/>
<dbReference type="EMBL" id="CP011299">
    <property type="protein sequence ID" value="ANF16855.1"/>
    <property type="molecule type" value="Genomic_DNA"/>
</dbReference>
<dbReference type="InterPro" id="IPR024051">
    <property type="entry name" value="AICAR_Tfase_dup_dom_sf"/>
</dbReference>
<evidence type="ECO:0000256" key="3">
    <source>
        <dbReference type="ARBA" id="ARBA00007667"/>
    </source>
</evidence>
<dbReference type="FunFam" id="3.40.140.20:FF:000001">
    <property type="entry name" value="Bifunctional purine biosynthesis protein PurH"/>
    <property type="match status" value="1"/>
</dbReference>
<comment type="similarity">
    <text evidence="3 10">Belongs to the PurH family.</text>
</comment>
<evidence type="ECO:0000256" key="1">
    <source>
        <dbReference type="ARBA" id="ARBA00004844"/>
    </source>
</evidence>
<dbReference type="InterPro" id="IPR016193">
    <property type="entry name" value="Cytidine_deaminase-like"/>
</dbReference>
<dbReference type="GO" id="GO:0004643">
    <property type="term" value="F:phosphoribosylaminoimidazolecarboxamide formyltransferase activity"/>
    <property type="evidence" value="ECO:0007669"/>
    <property type="project" value="UniProtKB-UniRule"/>
</dbReference>
<dbReference type="SUPFAM" id="SSF52335">
    <property type="entry name" value="Methylglyoxal synthase-like"/>
    <property type="match status" value="1"/>
</dbReference>
<dbReference type="PATRIC" id="fig|118110.3.peg.30"/>
<dbReference type="InterPro" id="IPR036914">
    <property type="entry name" value="MGS-like_dom_sf"/>
</dbReference>
<dbReference type="GO" id="GO:0006189">
    <property type="term" value="P:'de novo' IMP biosynthetic process"/>
    <property type="evidence" value="ECO:0007669"/>
    <property type="project" value="UniProtKB-UniRule"/>
</dbReference>
<evidence type="ECO:0000313" key="13">
    <source>
        <dbReference type="Proteomes" id="UP000077654"/>
    </source>
</evidence>
<dbReference type="GO" id="GO:0003937">
    <property type="term" value="F:IMP cyclohydrolase activity"/>
    <property type="evidence" value="ECO:0007669"/>
    <property type="project" value="UniProtKB-UniRule"/>
</dbReference>
<evidence type="ECO:0000256" key="6">
    <source>
        <dbReference type="ARBA" id="ARBA00022801"/>
    </source>
</evidence>
<dbReference type="PROSITE" id="PS51855">
    <property type="entry name" value="MGS"/>
    <property type="match status" value="1"/>
</dbReference>
<dbReference type="Proteomes" id="UP000077654">
    <property type="component" value="Chromosome"/>
</dbReference>
<evidence type="ECO:0000256" key="8">
    <source>
        <dbReference type="ARBA" id="ARBA00050488"/>
    </source>
</evidence>
<feature type="domain" description="MGS-like" evidence="11">
    <location>
        <begin position="1"/>
        <end position="148"/>
    </location>
</feature>
<comment type="pathway">
    <text evidence="2 10">Purine metabolism; IMP biosynthesis via de novo pathway; 5-formamido-1-(5-phospho-D-ribosyl)imidazole-4-carboxamide from 5-amino-1-(5-phospho-D-ribosyl)imidazole-4-carboxamide (10-formyl THF route): step 1/1.</text>
</comment>
<keyword evidence="6 10" id="KW-0378">Hydrolase</keyword>
<dbReference type="AlphaFoldDB" id="A0A172WD18"/>
<dbReference type="EC" id="2.1.2.3" evidence="10"/>
<evidence type="ECO:0000256" key="2">
    <source>
        <dbReference type="ARBA" id="ARBA00004954"/>
    </source>
</evidence>
<reference evidence="12 13" key="1">
    <citation type="submission" date="2015-04" db="EMBL/GenBank/DDBJ databases">
        <title>Buchnera aphidicola assembly.</title>
        <authorList>
            <person name="Zhang Y."/>
        </authorList>
    </citation>
    <scope>NUCLEOTIDE SEQUENCE [LARGE SCALE GENOMIC DNA]</scope>
    <source>
        <strain evidence="12 13">SC</strain>
    </source>
</reference>
<dbReference type="PANTHER" id="PTHR11692:SF0">
    <property type="entry name" value="BIFUNCTIONAL PURINE BIOSYNTHESIS PROTEIN ATIC"/>
    <property type="match status" value="1"/>
</dbReference>
<dbReference type="Pfam" id="PF01808">
    <property type="entry name" value="AICARFT_IMPCHas"/>
    <property type="match status" value="1"/>
</dbReference>
<dbReference type="InterPro" id="IPR002695">
    <property type="entry name" value="PurH-like"/>
</dbReference>
<evidence type="ECO:0000256" key="10">
    <source>
        <dbReference type="HAMAP-Rule" id="MF_00139"/>
    </source>
</evidence>
<dbReference type="GO" id="GO:0005829">
    <property type="term" value="C:cytosol"/>
    <property type="evidence" value="ECO:0007669"/>
    <property type="project" value="TreeGrafter"/>
</dbReference>
<keyword evidence="13" id="KW-1185">Reference proteome</keyword>
<dbReference type="UniPathway" id="UPA00074">
    <property type="reaction ID" value="UER00133"/>
</dbReference>
<dbReference type="RefSeq" id="WP_075473768.1">
    <property type="nucleotide sequence ID" value="NZ_CP011299.1"/>
</dbReference>
<comment type="domain">
    <text evidence="10">The IMP cyclohydrolase activity resides in the N-terminal region.</text>
</comment>
<evidence type="ECO:0000256" key="5">
    <source>
        <dbReference type="ARBA" id="ARBA00022755"/>
    </source>
</evidence>